<dbReference type="Proteomes" id="UP000011087">
    <property type="component" value="Unassembled WGS sequence"/>
</dbReference>
<dbReference type="EMBL" id="JH993040">
    <property type="protein sequence ID" value="EKX39402.1"/>
    <property type="molecule type" value="Genomic_DNA"/>
</dbReference>
<evidence type="ECO:0000313" key="2">
    <source>
        <dbReference type="EMBL" id="EKX39402.1"/>
    </source>
</evidence>
<reference evidence="4" key="2">
    <citation type="submission" date="2012-11" db="EMBL/GenBank/DDBJ databases">
        <authorList>
            <person name="Kuo A."/>
            <person name="Curtis B.A."/>
            <person name="Tanifuji G."/>
            <person name="Burki F."/>
            <person name="Gruber A."/>
            <person name="Irimia M."/>
            <person name="Maruyama S."/>
            <person name="Arias M.C."/>
            <person name="Ball S.G."/>
            <person name="Gile G.H."/>
            <person name="Hirakawa Y."/>
            <person name="Hopkins J.F."/>
            <person name="Rensing S.A."/>
            <person name="Schmutz J."/>
            <person name="Symeonidi A."/>
            <person name="Elias M."/>
            <person name="Eveleigh R.J."/>
            <person name="Herman E.K."/>
            <person name="Klute M.J."/>
            <person name="Nakayama T."/>
            <person name="Obornik M."/>
            <person name="Reyes-Prieto A."/>
            <person name="Armbrust E.V."/>
            <person name="Aves S.J."/>
            <person name="Beiko R.G."/>
            <person name="Coutinho P."/>
            <person name="Dacks J.B."/>
            <person name="Durnford D.G."/>
            <person name="Fast N.M."/>
            <person name="Green B.R."/>
            <person name="Grisdale C."/>
            <person name="Hempe F."/>
            <person name="Henrissat B."/>
            <person name="Hoppner M.P."/>
            <person name="Ishida K.-I."/>
            <person name="Kim E."/>
            <person name="Koreny L."/>
            <person name="Kroth P.G."/>
            <person name="Liu Y."/>
            <person name="Malik S.-B."/>
            <person name="Maier U.G."/>
            <person name="McRose D."/>
            <person name="Mock T."/>
            <person name="Neilson J.A."/>
            <person name="Onodera N.T."/>
            <person name="Poole A.M."/>
            <person name="Pritham E.J."/>
            <person name="Richards T.A."/>
            <person name="Rocap G."/>
            <person name="Roy S.W."/>
            <person name="Sarai C."/>
            <person name="Schaack S."/>
            <person name="Shirato S."/>
            <person name="Slamovits C.H."/>
            <person name="Spencer D.F."/>
            <person name="Suzuki S."/>
            <person name="Worden A.Z."/>
            <person name="Zauner S."/>
            <person name="Barry K."/>
            <person name="Bell C."/>
            <person name="Bharti A.K."/>
            <person name="Crow J.A."/>
            <person name="Grimwood J."/>
            <person name="Kramer R."/>
            <person name="Lindquist E."/>
            <person name="Lucas S."/>
            <person name="Salamov A."/>
            <person name="McFadden G.I."/>
            <person name="Lane C.E."/>
            <person name="Keeling P.J."/>
            <person name="Gray M.W."/>
            <person name="Grigoriev I.V."/>
            <person name="Archibald J.M."/>
        </authorList>
    </citation>
    <scope>NUCLEOTIDE SEQUENCE</scope>
    <source>
        <strain evidence="4">CCMP2712</strain>
    </source>
</reference>
<evidence type="ECO:0000256" key="1">
    <source>
        <dbReference type="SAM" id="MobiDB-lite"/>
    </source>
</evidence>
<proteinExistence type="predicted"/>
<dbReference type="EnsemblProtists" id="EKX39402">
    <property type="protein sequence ID" value="EKX39402"/>
    <property type="gene ID" value="GUITHDRAFT_114602"/>
</dbReference>
<dbReference type="RefSeq" id="XP_005826382.1">
    <property type="nucleotide sequence ID" value="XM_005826325.1"/>
</dbReference>
<reference evidence="2 4" key="1">
    <citation type="journal article" date="2012" name="Nature">
        <title>Algal genomes reveal evolutionary mosaicism and the fate of nucleomorphs.</title>
        <authorList>
            <consortium name="DOE Joint Genome Institute"/>
            <person name="Curtis B.A."/>
            <person name="Tanifuji G."/>
            <person name="Burki F."/>
            <person name="Gruber A."/>
            <person name="Irimia M."/>
            <person name="Maruyama S."/>
            <person name="Arias M.C."/>
            <person name="Ball S.G."/>
            <person name="Gile G.H."/>
            <person name="Hirakawa Y."/>
            <person name="Hopkins J.F."/>
            <person name="Kuo A."/>
            <person name="Rensing S.A."/>
            <person name="Schmutz J."/>
            <person name="Symeonidi A."/>
            <person name="Elias M."/>
            <person name="Eveleigh R.J."/>
            <person name="Herman E.K."/>
            <person name="Klute M.J."/>
            <person name="Nakayama T."/>
            <person name="Obornik M."/>
            <person name="Reyes-Prieto A."/>
            <person name="Armbrust E.V."/>
            <person name="Aves S.J."/>
            <person name="Beiko R.G."/>
            <person name="Coutinho P."/>
            <person name="Dacks J.B."/>
            <person name="Durnford D.G."/>
            <person name="Fast N.M."/>
            <person name="Green B.R."/>
            <person name="Grisdale C.J."/>
            <person name="Hempel F."/>
            <person name="Henrissat B."/>
            <person name="Hoppner M.P."/>
            <person name="Ishida K."/>
            <person name="Kim E."/>
            <person name="Koreny L."/>
            <person name="Kroth P.G."/>
            <person name="Liu Y."/>
            <person name="Malik S.B."/>
            <person name="Maier U.G."/>
            <person name="McRose D."/>
            <person name="Mock T."/>
            <person name="Neilson J.A."/>
            <person name="Onodera N.T."/>
            <person name="Poole A.M."/>
            <person name="Pritham E.J."/>
            <person name="Richards T.A."/>
            <person name="Rocap G."/>
            <person name="Roy S.W."/>
            <person name="Sarai C."/>
            <person name="Schaack S."/>
            <person name="Shirato S."/>
            <person name="Slamovits C.H."/>
            <person name="Spencer D.F."/>
            <person name="Suzuki S."/>
            <person name="Worden A.Z."/>
            <person name="Zauner S."/>
            <person name="Barry K."/>
            <person name="Bell C."/>
            <person name="Bharti A.K."/>
            <person name="Crow J.A."/>
            <person name="Grimwood J."/>
            <person name="Kramer R."/>
            <person name="Lindquist E."/>
            <person name="Lucas S."/>
            <person name="Salamov A."/>
            <person name="McFadden G.I."/>
            <person name="Lane C.E."/>
            <person name="Keeling P.J."/>
            <person name="Gray M.W."/>
            <person name="Grigoriev I.V."/>
            <person name="Archibald J.M."/>
        </authorList>
    </citation>
    <scope>NUCLEOTIDE SEQUENCE</scope>
    <source>
        <strain evidence="2 4">CCMP2712</strain>
    </source>
</reference>
<organism evidence="2">
    <name type="scientific">Guillardia theta (strain CCMP2712)</name>
    <name type="common">Cryptophyte</name>
    <dbReference type="NCBI Taxonomy" id="905079"/>
    <lineage>
        <taxon>Eukaryota</taxon>
        <taxon>Cryptophyceae</taxon>
        <taxon>Pyrenomonadales</taxon>
        <taxon>Geminigeraceae</taxon>
        <taxon>Guillardia</taxon>
    </lineage>
</organism>
<sequence>MLSVHNGAEQGGTQSVGLIQIQTWGKELWPCSRDLIENERETFEPAETGMKQEERQFRTSAGHCQKSAALKEKQRPKGSDHMHNLIDLDGGHEERLTMRH</sequence>
<feature type="region of interest" description="Disordered" evidence="1">
    <location>
        <begin position="56"/>
        <end position="100"/>
    </location>
</feature>
<evidence type="ECO:0000313" key="3">
    <source>
        <dbReference type="EnsemblProtists" id="EKX39402"/>
    </source>
</evidence>
<gene>
    <name evidence="2" type="ORF">GUITHDRAFT_114602</name>
</gene>
<dbReference type="GeneID" id="17296064"/>
<dbReference type="PaxDb" id="55529-EKX39402"/>
<keyword evidence="4" id="KW-1185">Reference proteome</keyword>
<dbReference type="KEGG" id="gtt:GUITHDRAFT_114602"/>
<reference evidence="3" key="3">
    <citation type="submission" date="2016-03" db="UniProtKB">
        <authorList>
            <consortium name="EnsemblProtists"/>
        </authorList>
    </citation>
    <scope>IDENTIFICATION</scope>
</reference>
<name>L1ITI1_GUITC</name>
<accession>L1ITI1</accession>
<protein>
    <submittedName>
        <fullName evidence="2 3">Uncharacterized protein</fullName>
    </submittedName>
</protein>
<dbReference type="HOGENOM" id="CLU_2311541_0_0_1"/>
<evidence type="ECO:0000313" key="4">
    <source>
        <dbReference type="Proteomes" id="UP000011087"/>
    </source>
</evidence>
<feature type="compositionally biased region" description="Basic and acidic residues" evidence="1">
    <location>
        <begin position="69"/>
        <end position="100"/>
    </location>
</feature>
<dbReference type="AlphaFoldDB" id="L1ITI1"/>